<gene>
    <name evidence="2" type="ORF">B5P45_11275</name>
</gene>
<dbReference type="OrthoDB" id="9958221at2"/>
<evidence type="ECO:0000313" key="3">
    <source>
        <dbReference type="Proteomes" id="UP000232163"/>
    </source>
</evidence>
<proteinExistence type="predicted"/>
<dbReference type="RefSeq" id="WP_099998124.1">
    <property type="nucleotide sequence ID" value="NZ_CP017940.1"/>
</dbReference>
<dbReference type="KEGG" id="pht:BLM14_03545"/>
<reference evidence="2 3" key="1">
    <citation type="journal article" date="2017" name="Int J Environ Stud">
        <title>Does the Miocene-Pliocene relict legume Oxytropis triphylla form nitrogen-fixing nodules with a combination of bacterial strains?</title>
        <authorList>
            <person name="Safronova V."/>
            <person name="Belimov A."/>
            <person name="Sazanova A."/>
            <person name="Kuznetsova I."/>
            <person name="Popova J."/>
            <person name="Andronov E."/>
            <person name="Verkhozina A."/>
            <person name="Tikhonovich I."/>
        </authorList>
    </citation>
    <scope>NUCLEOTIDE SEQUENCE [LARGE SCALE GENOMIC DNA]</scope>
    <source>
        <strain evidence="2 3">Tri-38</strain>
    </source>
</reference>
<dbReference type="AlphaFoldDB" id="A0A2N9VZL4"/>
<keyword evidence="3" id="KW-1185">Reference proteome</keyword>
<dbReference type="Proteomes" id="UP000232163">
    <property type="component" value="Unassembled WGS sequence"/>
</dbReference>
<evidence type="ECO:0000313" key="2">
    <source>
        <dbReference type="EMBL" id="PIO44932.1"/>
    </source>
</evidence>
<feature type="compositionally biased region" description="Basic and acidic residues" evidence="1">
    <location>
        <begin position="1"/>
        <end position="24"/>
    </location>
</feature>
<feature type="compositionally biased region" description="Basic and acidic residues" evidence="1">
    <location>
        <begin position="42"/>
        <end position="58"/>
    </location>
</feature>
<feature type="region of interest" description="Disordered" evidence="1">
    <location>
        <begin position="1"/>
        <end position="64"/>
    </location>
</feature>
<accession>A0A2N9VZL4</accession>
<comment type="caution">
    <text evidence="2">The sequence shown here is derived from an EMBL/GenBank/DDBJ whole genome shotgun (WGS) entry which is preliminary data.</text>
</comment>
<evidence type="ECO:0000256" key="1">
    <source>
        <dbReference type="SAM" id="MobiDB-lite"/>
    </source>
</evidence>
<dbReference type="EMBL" id="MZMT01000026">
    <property type="protein sequence ID" value="PIO44932.1"/>
    <property type="molecule type" value="Genomic_DNA"/>
</dbReference>
<organism evidence="2 3">
    <name type="scientific">Phyllobacterium zundukense</name>
    <dbReference type="NCBI Taxonomy" id="1867719"/>
    <lineage>
        <taxon>Bacteria</taxon>
        <taxon>Pseudomonadati</taxon>
        <taxon>Pseudomonadota</taxon>
        <taxon>Alphaproteobacteria</taxon>
        <taxon>Hyphomicrobiales</taxon>
        <taxon>Phyllobacteriaceae</taxon>
        <taxon>Phyllobacterium</taxon>
    </lineage>
</organism>
<protein>
    <submittedName>
        <fullName evidence="2">Uncharacterized protein</fullName>
    </submittedName>
</protein>
<name>A0A2N9VZL4_9HYPH</name>
<sequence>MAIKFALKDPKSVAVEENRAKAEAKSAQPLASSAPDGTDDSGADRSGSDLFDGKPAEQKRKRKK</sequence>